<proteinExistence type="predicted"/>
<evidence type="ECO:0000256" key="1">
    <source>
        <dbReference type="SAM" id="SignalP"/>
    </source>
</evidence>
<keyword evidence="1" id="KW-0732">Signal</keyword>
<evidence type="ECO:0000313" key="2">
    <source>
        <dbReference type="EMBL" id="QBE65945.1"/>
    </source>
</evidence>
<reference evidence="2 3" key="1">
    <citation type="submission" date="2019-02" db="EMBL/GenBank/DDBJ databases">
        <title>Draft Genome Sequences of Six Type Strains of the Genus Massilia.</title>
        <authorList>
            <person name="Miess H."/>
            <person name="Frediansyhah A."/>
            <person name="Gross H."/>
        </authorList>
    </citation>
    <scope>NUCLEOTIDE SEQUENCE [LARGE SCALE GENOMIC DNA]</scope>
    <source>
        <strain evidence="2 3">DSM 17473</strain>
    </source>
</reference>
<organism evidence="2 3">
    <name type="scientific">Pseudoduganella lutea</name>
    <dbReference type="NCBI Taxonomy" id="321985"/>
    <lineage>
        <taxon>Bacteria</taxon>
        <taxon>Pseudomonadati</taxon>
        <taxon>Pseudomonadota</taxon>
        <taxon>Betaproteobacteria</taxon>
        <taxon>Burkholderiales</taxon>
        <taxon>Oxalobacteraceae</taxon>
        <taxon>Telluria group</taxon>
        <taxon>Pseudoduganella</taxon>
    </lineage>
</organism>
<evidence type="ECO:0000313" key="3">
    <source>
        <dbReference type="Proteomes" id="UP000290637"/>
    </source>
</evidence>
<dbReference type="RefSeq" id="WP_130189054.1">
    <property type="nucleotide sequence ID" value="NZ_CP035913.1"/>
</dbReference>
<feature type="signal peptide" evidence="1">
    <location>
        <begin position="1"/>
        <end position="37"/>
    </location>
</feature>
<keyword evidence="3" id="KW-1185">Reference proteome</keyword>
<dbReference type="Proteomes" id="UP000290637">
    <property type="component" value="Chromosome"/>
</dbReference>
<evidence type="ECO:0008006" key="4">
    <source>
        <dbReference type="Google" id="ProtNLM"/>
    </source>
</evidence>
<dbReference type="EMBL" id="CP035913">
    <property type="protein sequence ID" value="QBE65945.1"/>
    <property type="molecule type" value="Genomic_DNA"/>
</dbReference>
<feature type="chain" id="PRO_5020515741" description="SH3 domain-containing protein" evidence="1">
    <location>
        <begin position="38"/>
        <end position="238"/>
    </location>
</feature>
<dbReference type="OrthoDB" id="1353645at2"/>
<dbReference type="PROSITE" id="PS51257">
    <property type="entry name" value="PROKAR_LIPOPROTEIN"/>
    <property type="match status" value="1"/>
</dbReference>
<dbReference type="AlphaFoldDB" id="A0A4P6L3T3"/>
<accession>A0A4P6L3T3</accession>
<gene>
    <name evidence="2" type="ORF">EWM63_25605</name>
</gene>
<protein>
    <recommendedName>
        <fullName evidence="4">SH3 domain-containing protein</fullName>
    </recommendedName>
</protein>
<dbReference type="KEGG" id="plue:EWM63_25605"/>
<name>A0A4P6L3T3_9BURK</name>
<sequence>MMSNWPKNTKNSRVNKLRQFSLSAIIMATAFASSCTAAPNVISASSPFSENPFIAVGVNPTTKVVTGYFSALLTSPGKTDECKFAFHGKMASDGKVRVTVRDAVPANIGEKNTVQNDFAVLISTKGSIGIELPVSMAPGDCDWVLESVGAPRITNSGNRYIMSVDTGPAGDWIGVITVRSKRAFFHNSPNDSTVRKAFLVAGDVAYVTEERNGWYHVKYTHGKKETAGWMKVSDTIQF</sequence>